<proteinExistence type="predicted"/>
<reference evidence="2" key="2">
    <citation type="submission" date="2018-02" db="UniProtKB">
        <authorList>
            <consortium name="EnsemblPlants"/>
        </authorList>
    </citation>
    <scope>IDENTIFICATION</scope>
    <source>
        <strain evidence="2">Williams 82</strain>
    </source>
</reference>
<dbReference type="Gramene" id="KRH70325">
    <property type="protein sequence ID" value="KRH70325"/>
    <property type="gene ID" value="GLYMA_02G083600"/>
</dbReference>
<dbReference type="EMBL" id="CM000835">
    <property type="protein sequence ID" value="KRH70325.1"/>
    <property type="molecule type" value="Genomic_DNA"/>
</dbReference>
<evidence type="ECO:0000313" key="2">
    <source>
        <dbReference type="EnsemblPlants" id="KRH70325"/>
    </source>
</evidence>
<name>K7K740_SOYBN</name>
<gene>
    <name evidence="1" type="ORF">GLYMA_02G083600</name>
</gene>
<evidence type="ECO:0000313" key="1">
    <source>
        <dbReference type="EMBL" id="KRH70325.1"/>
    </source>
</evidence>
<dbReference type="EnsemblPlants" id="KRH70325">
    <property type="protein sequence ID" value="KRH70325"/>
    <property type="gene ID" value="GLYMA_02G083600"/>
</dbReference>
<dbReference type="Proteomes" id="UP000008827">
    <property type="component" value="Chromosome 2"/>
</dbReference>
<reference evidence="1 2" key="1">
    <citation type="journal article" date="2010" name="Nature">
        <title>Genome sequence of the palaeopolyploid soybean.</title>
        <authorList>
            <person name="Schmutz J."/>
            <person name="Cannon S.B."/>
            <person name="Schlueter J."/>
            <person name="Ma J."/>
            <person name="Mitros T."/>
            <person name="Nelson W."/>
            <person name="Hyten D.L."/>
            <person name="Song Q."/>
            <person name="Thelen J.J."/>
            <person name="Cheng J."/>
            <person name="Xu D."/>
            <person name="Hellsten U."/>
            <person name="May G.D."/>
            <person name="Yu Y."/>
            <person name="Sakurai T."/>
            <person name="Umezawa T."/>
            <person name="Bhattacharyya M.K."/>
            <person name="Sandhu D."/>
            <person name="Valliyodan B."/>
            <person name="Lindquist E."/>
            <person name="Peto M."/>
            <person name="Grant D."/>
            <person name="Shu S."/>
            <person name="Goodstein D."/>
            <person name="Barry K."/>
            <person name="Futrell-Griggs M."/>
            <person name="Abernathy B."/>
            <person name="Du J."/>
            <person name="Tian Z."/>
            <person name="Zhu L."/>
            <person name="Gill N."/>
            <person name="Joshi T."/>
            <person name="Libault M."/>
            <person name="Sethuraman A."/>
            <person name="Zhang X.-C."/>
            <person name="Shinozaki K."/>
            <person name="Nguyen H.T."/>
            <person name="Wing R.A."/>
            <person name="Cregan P."/>
            <person name="Specht J."/>
            <person name="Grimwood J."/>
            <person name="Rokhsar D."/>
            <person name="Stacey G."/>
            <person name="Shoemaker R.C."/>
            <person name="Jackson S.A."/>
        </authorList>
    </citation>
    <scope>NUCLEOTIDE SEQUENCE [LARGE SCALE GENOMIC DNA]</scope>
    <source>
        <strain evidence="2">cv. Williams 82</strain>
        <tissue evidence="1">Callus</tissue>
    </source>
</reference>
<dbReference type="HOGENOM" id="CLU_2745073_0_0_1"/>
<protein>
    <submittedName>
        <fullName evidence="1 2">Uncharacterized protein</fullName>
    </submittedName>
</protein>
<dbReference type="InParanoid" id="K7K740"/>
<dbReference type="SMR" id="K7K740"/>
<evidence type="ECO:0000313" key="3">
    <source>
        <dbReference type="Proteomes" id="UP000008827"/>
    </source>
</evidence>
<reference evidence="1" key="3">
    <citation type="submission" date="2018-07" db="EMBL/GenBank/DDBJ databases">
        <title>WGS assembly of Glycine max.</title>
        <authorList>
            <person name="Schmutz J."/>
            <person name="Cannon S."/>
            <person name="Schlueter J."/>
            <person name="Ma J."/>
            <person name="Mitros T."/>
            <person name="Nelson W."/>
            <person name="Hyten D."/>
            <person name="Song Q."/>
            <person name="Thelen J."/>
            <person name="Cheng J."/>
            <person name="Xu D."/>
            <person name="Hellsten U."/>
            <person name="May G."/>
            <person name="Yu Y."/>
            <person name="Sakurai T."/>
            <person name="Umezawa T."/>
            <person name="Bhattacharyya M."/>
            <person name="Sandhu D."/>
            <person name="Valliyodan B."/>
            <person name="Lindquist E."/>
            <person name="Peto M."/>
            <person name="Grant D."/>
            <person name="Shu S."/>
            <person name="Goodstein D."/>
            <person name="Barry K."/>
            <person name="Futrell-Griggs M."/>
            <person name="Abernathy B."/>
            <person name="Du J."/>
            <person name="Tian Z."/>
            <person name="Zhu L."/>
            <person name="Gill N."/>
            <person name="Joshi T."/>
            <person name="Libault M."/>
            <person name="Sethuraman A."/>
            <person name="Zhang X."/>
            <person name="Shinozaki K."/>
            <person name="Nguyen H."/>
            <person name="Wing R."/>
            <person name="Cregan P."/>
            <person name="Specht J."/>
            <person name="Grimwood J."/>
            <person name="Rokhsar D."/>
            <person name="Stacey G."/>
            <person name="Shoemaker R."/>
            <person name="Jackson S."/>
        </authorList>
    </citation>
    <scope>NUCLEOTIDE SEQUENCE</scope>
    <source>
        <tissue evidence="1">Callus</tissue>
    </source>
</reference>
<dbReference type="PaxDb" id="3847-GLYMA02G09210.1"/>
<accession>K7K740</accession>
<organism evidence="2">
    <name type="scientific">Glycine max</name>
    <name type="common">Soybean</name>
    <name type="synonym">Glycine hispida</name>
    <dbReference type="NCBI Taxonomy" id="3847"/>
    <lineage>
        <taxon>Eukaryota</taxon>
        <taxon>Viridiplantae</taxon>
        <taxon>Streptophyta</taxon>
        <taxon>Embryophyta</taxon>
        <taxon>Tracheophyta</taxon>
        <taxon>Spermatophyta</taxon>
        <taxon>Magnoliopsida</taxon>
        <taxon>eudicotyledons</taxon>
        <taxon>Gunneridae</taxon>
        <taxon>Pentapetalae</taxon>
        <taxon>rosids</taxon>
        <taxon>fabids</taxon>
        <taxon>Fabales</taxon>
        <taxon>Fabaceae</taxon>
        <taxon>Papilionoideae</taxon>
        <taxon>50 kb inversion clade</taxon>
        <taxon>NPAAA clade</taxon>
        <taxon>indigoferoid/millettioid clade</taxon>
        <taxon>Phaseoleae</taxon>
        <taxon>Glycine</taxon>
        <taxon>Glycine subgen. Soja</taxon>
    </lineage>
</organism>
<sequence>MHFAITQGKQRKQSFRAFCHIRRKKCPSFSSSFVLFMNFYYCVFRQLYGTISHECILVCNLLRLQGVVKPI</sequence>
<dbReference type="AlphaFoldDB" id="K7K740"/>
<keyword evidence="3" id="KW-1185">Reference proteome</keyword>